<evidence type="ECO:0000313" key="8">
    <source>
        <dbReference type="Proteomes" id="UP000593758"/>
    </source>
</evidence>
<protein>
    <submittedName>
        <fullName evidence="7">Hydroxyacid dehydrogenase</fullName>
    </submittedName>
</protein>
<dbReference type="InterPro" id="IPR006140">
    <property type="entry name" value="D-isomer_DH_NAD-bd"/>
</dbReference>
<dbReference type="Proteomes" id="UP000593758">
    <property type="component" value="Chromosome"/>
</dbReference>
<evidence type="ECO:0000256" key="4">
    <source>
        <dbReference type="RuleBase" id="RU003719"/>
    </source>
</evidence>
<feature type="domain" description="D-isomer specific 2-hydroxyacid dehydrogenase NAD-binding" evidence="6">
    <location>
        <begin position="114"/>
        <end position="289"/>
    </location>
</feature>
<dbReference type="PANTHER" id="PTHR10996:SF178">
    <property type="entry name" value="2-HYDROXYACID DEHYDROGENASE YGL185C-RELATED"/>
    <property type="match status" value="1"/>
</dbReference>
<dbReference type="EMBL" id="CP063169">
    <property type="protein sequence ID" value="QOR70335.1"/>
    <property type="molecule type" value="Genomic_DNA"/>
</dbReference>
<dbReference type="GO" id="GO:0051287">
    <property type="term" value="F:NAD binding"/>
    <property type="evidence" value="ECO:0007669"/>
    <property type="project" value="InterPro"/>
</dbReference>
<proteinExistence type="inferred from homology"/>
<dbReference type="InterPro" id="IPR036291">
    <property type="entry name" value="NAD(P)-bd_dom_sf"/>
</dbReference>
<dbReference type="SUPFAM" id="SSF51735">
    <property type="entry name" value="NAD(P)-binding Rossmann-fold domains"/>
    <property type="match status" value="1"/>
</dbReference>
<dbReference type="Gene3D" id="3.40.50.720">
    <property type="entry name" value="NAD(P)-binding Rossmann-like Domain"/>
    <property type="match status" value="2"/>
</dbReference>
<evidence type="ECO:0000256" key="3">
    <source>
        <dbReference type="ARBA" id="ARBA00023027"/>
    </source>
</evidence>
<dbReference type="InterPro" id="IPR050223">
    <property type="entry name" value="D-isomer_2-hydroxyacid_DH"/>
</dbReference>
<keyword evidence="3" id="KW-0520">NAD</keyword>
<dbReference type="CDD" id="cd12167">
    <property type="entry name" value="2-Hacid_dh_8"/>
    <property type="match status" value="1"/>
</dbReference>
<dbReference type="InterPro" id="IPR006139">
    <property type="entry name" value="D-isomer_2_OHA_DH_cat_dom"/>
</dbReference>
<keyword evidence="8" id="KW-1185">Reference proteome</keyword>
<dbReference type="GO" id="GO:0005829">
    <property type="term" value="C:cytosol"/>
    <property type="evidence" value="ECO:0007669"/>
    <property type="project" value="TreeGrafter"/>
</dbReference>
<accession>A0A7M1SS74</accession>
<organism evidence="7 8">
    <name type="scientific">Ruania alkalisoli</name>
    <dbReference type="NCBI Taxonomy" id="2779775"/>
    <lineage>
        <taxon>Bacteria</taxon>
        <taxon>Bacillati</taxon>
        <taxon>Actinomycetota</taxon>
        <taxon>Actinomycetes</taxon>
        <taxon>Micrococcales</taxon>
        <taxon>Ruaniaceae</taxon>
        <taxon>Ruania</taxon>
    </lineage>
</organism>
<evidence type="ECO:0000259" key="5">
    <source>
        <dbReference type="Pfam" id="PF00389"/>
    </source>
</evidence>
<dbReference type="AlphaFoldDB" id="A0A7M1SS74"/>
<dbReference type="Pfam" id="PF02826">
    <property type="entry name" value="2-Hacid_dh_C"/>
    <property type="match status" value="1"/>
</dbReference>
<evidence type="ECO:0000259" key="6">
    <source>
        <dbReference type="Pfam" id="PF02826"/>
    </source>
</evidence>
<feature type="domain" description="D-isomer specific 2-hydroxyacid dehydrogenase catalytic" evidence="5">
    <location>
        <begin position="32"/>
        <end position="320"/>
    </location>
</feature>
<name>A0A7M1SS74_9MICO</name>
<dbReference type="PANTHER" id="PTHR10996">
    <property type="entry name" value="2-HYDROXYACID DEHYDROGENASE-RELATED"/>
    <property type="match status" value="1"/>
</dbReference>
<dbReference type="GO" id="GO:0030267">
    <property type="term" value="F:glyoxylate reductase (NADPH) activity"/>
    <property type="evidence" value="ECO:0007669"/>
    <property type="project" value="TreeGrafter"/>
</dbReference>
<evidence type="ECO:0000256" key="1">
    <source>
        <dbReference type="ARBA" id="ARBA00005854"/>
    </source>
</evidence>
<dbReference type="GO" id="GO:0016618">
    <property type="term" value="F:hydroxypyruvate reductase [NAD(P)H] activity"/>
    <property type="evidence" value="ECO:0007669"/>
    <property type="project" value="TreeGrafter"/>
</dbReference>
<reference evidence="7 8" key="1">
    <citation type="submission" date="2020-10" db="EMBL/GenBank/DDBJ databases">
        <title>Haloactinobacterium sp. RN3S43, a bacterium isolated from saline soil.</title>
        <authorList>
            <person name="Sun J.-Q."/>
        </authorList>
    </citation>
    <scope>NUCLEOTIDE SEQUENCE [LARGE SCALE GENOMIC DNA]</scope>
    <source>
        <strain evidence="7 8">RN3S43</strain>
    </source>
</reference>
<evidence type="ECO:0000256" key="2">
    <source>
        <dbReference type="ARBA" id="ARBA00023002"/>
    </source>
</evidence>
<evidence type="ECO:0000313" key="7">
    <source>
        <dbReference type="EMBL" id="QOR70335.1"/>
    </source>
</evidence>
<sequence length="329" mass="35261">MNATIVVAVRESDRVRFLPDDLLAELGSHGRVRVLDDPRSYGQALADADVLVTGWTSAPLTAEILDGAPRLGLVAHTGASVKFLVTARSWQRGVRVTQGGAAMAESVAETALTLTMVGLQRLHRTHAALARGAALQEARQVPERREIAGARIGVIGASRTGRAYITRVQALGAQVSVHDPYLSEPAAHELGVRRAELDRLLQESLVVSVHAPATAETEHMLGAVELAQLQEGAVLINTARSRVVEPGALLEVARSGRIEVALDVYDNEPDSVDAALRMLPNVVLSPHVAGNTRESRRRGGQILVDEIGRFVRGEDLLHEVTEEMLVISG</sequence>
<comment type="similarity">
    <text evidence="1 4">Belongs to the D-isomer specific 2-hydroxyacid dehydrogenase family.</text>
</comment>
<dbReference type="KEGG" id="halt:IM660_17325"/>
<dbReference type="RefSeq" id="WP_193497019.1">
    <property type="nucleotide sequence ID" value="NZ_CP063169.1"/>
</dbReference>
<dbReference type="Pfam" id="PF00389">
    <property type="entry name" value="2-Hacid_dh"/>
    <property type="match status" value="1"/>
</dbReference>
<keyword evidence="2 4" id="KW-0560">Oxidoreductase</keyword>
<dbReference type="SUPFAM" id="SSF52283">
    <property type="entry name" value="Formate/glycerate dehydrogenase catalytic domain-like"/>
    <property type="match status" value="1"/>
</dbReference>
<gene>
    <name evidence="7" type="ORF">IM660_17325</name>
</gene>